<organism evidence="2 3">
    <name type="scientific">Gossypium stocksii</name>
    <dbReference type="NCBI Taxonomy" id="47602"/>
    <lineage>
        <taxon>Eukaryota</taxon>
        <taxon>Viridiplantae</taxon>
        <taxon>Streptophyta</taxon>
        <taxon>Embryophyta</taxon>
        <taxon>Tracheophyta</taxon>
        <taxon>Spermatophyta</taxon>
        <taxon>Magnoliopsida</taxon>
        <taxon>eudicotyledons</taxon>
        <taxon>Gunneridae</taxon>
        <taxon>Pentapetalae</taxon>
        <taxon>rosids</taxon>
        <taxon>malvids</taxon>
        <taxon>Malvales</taxon>
        <taxon>Malvaceae</taxon>
        <taxon>Malvoideae</taxon>
        <taxon>Gossypium</taxon>
    </lineage>
</organism>
<feature type="region of interest" description="Disordered" evidence="1">
    <location>
        <begin position="75"/>
        <end position="98"/>
    </location>
</feature>
<keyword evidence="3" id="KW-1185">Reference proteome</keyword>
<comment type="caution">
    <text evidence="2">The sequence shown here is derived from an EMBL/GenBank/DDBJ whole genome shotgun (WGS) entry which is preliminary data.</text>
</comment>
<name>A0A9D3V5N0_9ROSI</name>
<protein>
    <submittedName>
        <fullName evidence="2">Uncharacterized protein</fullName>
    </submittedName>
</protein>
<sequence length="98" mass="11423">MRKNLNCWRWCYSDFPTTEVTIDRGEEKNMGSVTHLKEEKGKERKIRKRKEMHSGRMVVVNGGGKETKLKIVMVQGGAKGEDERKEGEQRRGMTIKRK</sequence>
<evidence type="ECO:0000313" key="3">
    <source>
        <dbReference type="Proteomes" id="UP000828251"/>
    </source>
</evidence>
<gene>
    <name evidence="2" type="ORF">J1N35_024924</name>
</gene>
<accession>A0A9D3V5N0</accession>
<dbReference type="AlphaFoldDB" id="A0A9D3V5N0"/>
<dbReference type="Proteomes" id="UP000828251">
    <property type="component" value="Unassembled WGS sequence"/>
</dbReference>
<evidence type="ECO:0000313" key="2">
    <source>
        <dbReference type="EMBL" id="KAH1072596.1"/>
    </source>
</evidence>
<dbReference type="EMBL" id="JAIQCV010000008">
    <property type="protein sequence ID" value="KAH1072596.1"/>
    <property type="molecule type" value="Genomic_DNA"/>
</dbReference>
<feature type="compositionally biased region" description="Basic and acidic residues" evidence="1">
    <location>
        <begin position="79"/>
        <end position="91"/>
    </location>
</feature>
<proteinExistence type="predicted"/>
<reference evidence="2 3" key="1">
    <citation type="journal article" date="2021" name="Plant Biotechnol. J.">
        <title>Multi-omics assisted identification of the key and species-specific regulatory components of drought-tolerant mechanisms in Gossypium stocksii.</title>
        <authorList>
            <person name="Yu D."/>
            <person name="Ke L."/>
            <person name="Zhang D."/>
            <person name="Wu Y."/>
            <person name="Sun Y."/>
            <person name="Mei J."/>
            <person name="Sun J."/>
            <person name="Sun Y."/>
        </authorList>
    </citation>
    <scope>NUCLEOTIDE SEQUENCE [LARGE SCALE GENOMIC DNA]</scope>
    <source>
        <strain evidence="3">cv. E1</strain>
        <tissue evidence="2">Leaf</tissue>
    </source>
</reference>
<evidence type="ECO:0000256" key="1">
    <source>
        <dbReference type="SAM" id="MobiDB-lite"/>
    </source>
</evidence>